<keyword evidence="2" id="KW-0067">ATP-binding</keyword>
<dbReference type="STRING" id="90262.A0A1X2I130"/>
<feature type="compositionally biased region" description="Low complexity" evidence="3">
    <location>
        <begin position="46"/>
        <end position="59"/>
    </location>
</feature>
<proteinExistence type="predicted"/>
<evidence type="ECO:0000256" key="1">
    <source>
        <dbReference type="ARBA" id="ARBA00022741"/>
    </source>
</evidence>
<dbReference type="AlphaFoldDB" id="A0A1X2I130"/>
<comment type="caution">
    <text evidence="5">The sequence shown here is derived from an EMBL/GenBank/DDBJ whole genome shotgun (WGS) entry which is preliminary data.</text>
</comment>
<feature type="region of interest" description="Disordered" evidence="3">
    <location>
        <begin position="27"/>
        <end position="89"/>
    </location>
</feature>
<gene>
    <name evidence="5" type="ORF">BCR42DRAFT_154460</name>
</gene>
<name>A0A1X2I130_9FUNG</name>
<dbReference type="Pfam" id="PF12745">
    <property type="entry name" value="HGTP_anticodon2"/>
    <property type="match status" value="1"/>
</dbReference>
<evidence type="ECO:0000259" key="4">
    <source>
        <dbReference type="Pfam" id="PF12745"/>
    </source>
</evidence>
<evidence type="ECO:0000313" key="5">
    <source>
        <dbReference type="EMBL" id="ORZ07125.1"/>
    </source>
</evidence>
<dbReference type="EMBL" id="MCGE01000036">
    <property type="protein sequence ID" value="ORZ07125.1"/>
    <property type="molecule type" value="Genomic_DNA"/>
</dbReference>
<keyword evidence="6" id="KW-1185">Reference proteome</keyword>
<evidence type="ECO:0000313" key="6">
    <source>
        <dbReference type="Proteomes" id="UP000193560"/>
    </source>
</evidence>
<sequence length="289" mass="32692">MLTPEEVANNCRKASINWMVIVKQQKSSSNTNDNGSMGGGAGATGSGSRSSIGNNNNSNSHHHHHQHHHTHNASSSSSALPPSLTDANATTTVKVKDVLRKTESEVPRSELCMWLTAEMSEQARVDHSYLVGNKRNFKTKDTHHHHHHHHHLADTEELENQEKKSQDLDVQVVYAEERGKARTKMKQKRKTVLIDKAIHRLSPIIESLTSGDVQVIACDLPKDLVRRMNEYNFWLDDGFKKTLDHADVGHQRDTLIRVRQAVTKLIDAKHRCVWLYTHKDDFAVLCTFT</sequence>
<organism evidence="5 6">
    <name type="scientific">Absidia repens</name>
    <dbReference type="NCBI Taxonomy" id="90262"/>
    <lineage>
        <taxon>Eukaryota</taxon>
        <taxon>Fungi</taxon>
        <taxon>Fungi incertae sedis</taxon>
        <taxon>Mucoromycota</taxon>
        <taxon>Mucoromycotina</taxon>
        <taxon>Mucoromycetes</taxon>
        <taxon>Mucorales</taxon>
        <taxon>Cunninghamellaceae</taxon>
        <taxon>Absidia</taxon>
    </lineage>
</organism>
<feature type="domain" description="Histidyl tRNA synthetase-related" evidence="4">
    <location>
        <begin position="89"/>
        <end position="284"/>
    </location>
</feature>
<feature type="compositionally biased region" description="Basic residues" evidence="3">
    <location>
        <begin position="140"/>
        <end position="151"/>
    </location>
</feature>
<dbReference type="OrthoDB" id="2285056at2759"/>
<dbReference type="GO" id="GO:0005524">
    <property type="term" value="F:ATP binding"/>
    <property type="evidence" value="ECO:0007669"/>
    <property type="project" value="UniProtKB-KW"/>
</dbReference>
<dbReference type="InterPro" id="IPR024435">
    <property type="entry name" value="HisRS-related_dom"/>
</dbReference>
<protein>
    <recommendedName>
        <fullName evidence="4">Histidyl tRNA synthetase-related domain-containing protein</fullName>
    </recommendedName>
</protein>
<evidence type="ECO:0000256" key="2">
    <source>
        <dbReference type="ARBA" id="ARBA00022840"/>
    </source>
</evidence>
<dbReference type="Proteomes" id="UP000193560">
    <property type="component" value="Unassembled WGS sequence"/>
</dbReference>
<reference evidence="5 6" key="1">
    <citation type="submission" date="2016-07" db="EMBL/GenBank/DDBJ databases">
        <title>Pervasive Adenine N6-methylation of Active Genes in Fungi.</title>
        <authorList>
            <consortium name="DOE Joint Genome Institute"/>
            <person name="Mondo S.J."/>
            <person name="Dannebaum R.O."/>
            <person name="Kuo R.C."/>
            <person name="Labutti K."/>
            <person name="Haridas S."/>
            <person name="Kuo A."/>
            <person name="Salamov A."/>
            <person name="Ahrendt S.R."/>
            <person name="Lipzen A."/>
            <person name="Sullivan W."/>
            <person name="Andreopoulos W.B."/>
            <person name="Clum A."/>
            <person name="Lindquist E."/>
            <person name="Daum C."/>
            <person name="Ramamoorthy G.K."/>
            <person name="Gryganskyi A."/>
            <person name="Culley D."/>
            <person name="Magnuson J.K."/>
            <person name="James T.Y."/>
            <person name="O'Malley M.A."/>
            <person name="Stajich J.E."/>
            <person name="Spatafora J.W."/>
            <person name="Visel A."/>
            <person name="Grigoriev I.V."/>
        </authorList>
    </citation>
    <scope>NUCLEOTIDE SEQUENCE [LARGE SCALE GENOMIC DNA]</scope>
    <source>
        <strain evidence="5 6">NRRL 1336</strain>
    </source>
</reference>
<feature type="compositionally biased region" description="Gly residues" evidence="3">
    <location>
        <begin position="36"/>
        <end position="45"/>
    </location>
</feature>
<feature type="compositionally biased region" description="Basic residues" evidence="3">
    <location>
        <begin position="60"/>
        <end position="71"/>
    </location>
</feature>
<keyword evidence="1" id="KW-0547">Nucleotide-binding</keyword>
<feature type="region of interest" description="Disordered" evidence="3">
    <location>
        <begin position="140"/>
        <end position="165"/>
    </location>
</feature>
<evidence type="ECO:0000256" key="3">
    <source>
        <dbReference type="SAM" id="MobiDB-lite"/>
    </source>
</evidence>
<accession>A0A1X2I130</accession>